<dbReference type="EMBL" id="SMOG01000012">
    <property type="protein sequence ID" value="TDF72913.1"/>
    <property type="molecule type" value="Genomic_DNA"/>
</dbReference>
<protein>
    <submittedName>
        <fullName evidence="1">Thioredoxin family protein</fullName>
    </submittedName>
</protein>
<evidence type="ECO:0000313" key="2">
    <source>
        <dbReference type="Proteomes" id="UP000294588"/>
    </source>
</evidence>
<name>A0AC61QJ03_9BACT</name>
<keyword evidence="2" id="KW-1185">Reference proteome</keyword>
<evidence type="ECO:0000313" key="1">
    <source>
        <dbReference type="EMBL" id="TDF72913.1"/>
    </source>
</evidence>
<dbReference type="Proteomes" id="UP000294588">
    <property type="component" value="Unassembled WGS sequence"/>
</dbReference>
<proteinExistence type="predicted"/>
<gene>
    <name evidence="1" type="ORF">E0946_04580</name>
</gene>
<reference evidence="1" key="1">
    <citation type="submission" date="2019-03" db="EMBL/GenBank/DDBJ databases">
        <title>Candidatus Syntrophosphaera thermopropionivorans: a novel player in syntrophic propionate oxidation during anaerobic digestion.</title>
        <authorList>
            <person name="Dyksma S."/>
        </authorList>
    </citation>
    <scope>NUCLEOTIDE SEQUENCE</scope>
    <source>
        <strain evidence="1">W5</strain>
    </source>
</reference>
<accession>A0AC61QJ03</accession>
<sequence length="180" mass="20299">MKYIIIPVIIAVCSISFLSCSTKNNPDQLNQEEVMKAEAPDSLKTAQTAMDKYEPGTWLTDYNLALRLSKESGKPVLINFTGSDWCPWCFRLRDEVFSQDAFINFAKENLILLMIDFPMRKELPPEQVKANQALQEKYGIEGYPTVVIVNAEGKEIARTGYKEGGAESYVAHLKDLLAKK</sequence>
<comment type="caution">
    <text evidence="1">The sequence shown here is derived from an EMBL/GenBank/DDBJ whole genome shotgun (WGS) entry which is preliminary data.</text>
</comment>
<organism evidence="1 2">
    <name type="scientific">Candidatus Syntrophosphaera thermopropionivorans</name>
    <dbReference type="NCBI Taxonomy" id="2593015"/>
    <lineage>
        <taxon>Bacteria</taxon>
        <taxon>Pseudomonadati</taxon>
        <taxon>Candidatus Cloacimonadota</taxon>
        <taxon>Candidatus Cloacimonadia</taxon>
        <taxon>Candidatus Cloacimonadales</taxon>
        <taxon>Candidatus Cloacimonadaceae</taxon>
        <taxon>Candidatus Syntrophosphaera</taxon>
    </lineage>
</organism>